<dbReference type="EMBL" id="JABTTQ020000351">
    <property type="protein sequence ID" value="KAK6139999.1"/>
    <property type="molecule type" value="Genomic_DNA"/>
</dbReference>
<evidence type="ECO:0000256" key="5">
    <source>
        <dbReference type="SAM" id="SignalP"/>
    </source>
</evidence>
<comment type="similarity">
    <text evidence="1">Belongs to the 'GDSL' lipolytic enzyme family.</text>
</comment>
<reference evidence="7 8" key="1">
    <citation type="journal article" date="2021" name="Comput. Struct. Biotechnol. J.">
        <title>De novo genome assembly of the potent medicinal plant Rehmannia glutinosa using nanopore technology.</title>
        <authorList>
            <person name="Ma L."/>
            <person name="Dong C."/>
            <person name="Song C."/>
            <person name="Wang X."/>
            <person name="Zheng X."/>
            <person name="Niu Y."/>
            <person name="Chen S."/>
            <person name="Feng W."/>
        </authorList>
    </citation>
    <scope>NUCLEOTIDE SEQUENCE [LARGE SCALE GENOMIC DNA]</scope>
    <source>
        <strain evidence="7">DH-2019</strain>
    </source>
</reference>
<dbReference type="InterPro" id="IPR001087">
    <property type="entry name" value="GDSL"/>
</dbReference>
<dbReference type="Pfam" id="PF01476">
    <property type="entry name" value="LysM"/>
    <property type="match status" value="1"/>
</dbReference>
<dbReference type="CDD" id="cd01837">
    <property type="entry name" value="SGNH_plant_lipase_like"/>
    <property type="match status" value="1"/>
</dbReference>
<dbReference type="Pfam" id="PF00657">
    <property type="entry name" value="Lipase_GDSL"/>
    <property type="match status" value="1"/>
</dbReference>
<sequence length="474" mass="52658">MSRVNPSTALAEAVSWYSSLLLALMLVLSCCESGEGGEFSTVEMEKMFVERPWPCDEIYVVKEGETLHTISEKCGDPYIVEENPHIHDPDDVFPGLVIKITPFKNRGELDLQVLIVETGDLFGYIGTQGSPLHHHHHHRRDHHRENNEILSDHPLKPTKLFVFGDSYADTGNIRKSLGNSWKEPYGSTFPGKPAGRFSDGRVLTDYLAKFLGLKSPLAYTWMKLGGKKLRNGLNFAYGGSGVFNTYGSLLPNMSTQIDFFDKLMNESVYTKWDLQSSVVLVCLAGNDYGAYVSNGGTAQGLQNFIPLVINQLGLNLKRIHGLGATKVAVTSLEPLGCLPRMTETSSFQQCNASQNLAVGYHNLLLQQTVAKLNNDTKSSTFFILDLYNSFTTVLQQKGDYQGNLRFETPLKPCCMGINSAYSCGSVDNKGVKLYTVCNDPKSAFFWDGSHPTEAGWRAVYTTLKSSLEQVFKFY</sequence>
<evidence type="ECO:0000256" key="3">
    <source>
        <dbReference type="ARBA" id="ARBA00022963"/>
    </source>
</evidence>
<dbReference type="PANTHER" id="PTHR46020">
    <property type="entry name" value="OSJNBB0059K02.9 PROTEIN"/>
    <property type="match status" value="1"/>
</dbReference>
<protein>
    <recommendedName>
        <fullName evidence="6">LysM domain-containing protein</fullName>
    </recommendedName>
</protein>
<gene>
    <name evidence="7" type="ORF">DH2020_026273</name>
</gene>
<evidence type="ECO:0000313" key="8">
    <source>
        <dbReference type="Proteomes" id="UP001318860"/>
    </source>
</evidence>
<dbReference type="InterPro" id="IPR036514">
    <property type="entry name" value="SGNH_hydro_sf"/>
</dbReference>
<feature type="chain" id="PRO_5045947831" description="LysM domain-containing protein" evidence="5">
    <location>
        <begin position="37"/>
        <end position="474"/>
    </location>
</feature>
<keyword evidence="3" id="KW-0442">Lipid degradation</keyword>
<dbReference type="PROSITE" id="PS51257">
    <property type="entry name" value="PROKAR_LIPOPROTEIN"/>
    <property type="match status" value="1"/>
</dbReference>
<evidence type="ECO:0000256" key="2">
    <source>
        <dbReference type="ARBA" id="ARBA00022801"/>
    </source>
</evidence>
<dbReference type="Gene3D" id="3.10.350.10">
    <property type="entry name" value="LysM domain"/>
    <property type="match status" value="1"/>
</dbReference>
<feature type="domain" description="LysM" evidence="6">
    <location>
        <begin position="59"/>
        <end position="101"/>
    </location>
</feature>
<proteinExistence type="inferred from homology"/>
<evidence type="ECO:0000313" key="7">
    <source>
        <dbReference type="EMBL" id="KAK6139999.1"/>
    </source>
</evidence>
<keyword evidence="8" id="KW-1185">Reference proteome</keyword>
<dbReference type="Proteomes" id="UP001318860">
    <property type="component" value="Unassembled WGS sequence"/>
</dbReference>
<keyword evidence="4" id="KW-0443">Lipid metabolism</keyword>
<dbReference type="Gene3D" id="3.40.50.1110">
    <property type="entry name" value="SGNH hydrolase"/>
    <property type="match status" value="1"/>
</dbReference>
<accession>A0ABR0W1S0</accession>
<dbReference type="InterPro" id="IPR018392">
    <property type="entry name" value="LysM"/>
</dbReference>
<comment type="caution">
    <text evidence="7">The sequence shown here is derived from an EMBL/GenBank/DDBJ whole genome shotgun (WGS) entry which is preliminary data.</text>
</comment>
<dbReference type="CDD" id="cd00118">
    <property type="entry name" value="LysM"/>
    <property type="match status" value="1"/>
</dbReference>
<evidence type="ECO:0000256" key="4">
    <source>
        <dbReference type="ARBA" id="ARBA00023098"/>
    </source>
</evidence>
<organism evidence="7 8">
    <name type="scientific">Rehmannia glutinosa</name>
    <name type="common">Chinese foxglove</name>
    <dbReference type="NCBI Taxonomy" id="99300"/>
    <lineage>
        <taxon>Eukaryota</taxon>
        <taxon>Viridiplantae</taxon>
        <taxon>Streptophyta</taxon>
        <taxon>Embryophyta</taxon>
        <taxon>Tracheophyta</taxon>
        <taxon>Spermatophyta</taxon>
        <taxon>Magnoliopsida</taxon>
        <taxon>eudicotyledons</taxon>
        <taxon>Gunneridae</taxon>
        <taxon>Pentapetalae</taxon>
        <taxon>asterids</taxon>
        <taxon>lamiids</taxon>
        <taxon>Lamiales</taxon>
        <taxon>Orobanchaceae</taxon>
        <taxon>Rehmannieae</taxon>
        <taxon>Rehmannia</taxon>
    </lineage>
</organism>
<evidence type="ECO:0000256" key="1">
    <source>
        <dbReference type="ARBA" id="ARBA00008668"/>
    </source>
</evidence>
<dbReference type="InterPro" id="IPR035669">
    <property type="entry name" value="SGNH_plant_lipase-like"/>
</dbReference>
<keyword evidence="5" id="KW-0732">Signal</keyword>
<dbReference type="PANTHER" id="PTHR46020:SF32">
    <property type="entry name" value="GDSL ESTERASE_LIPASE"/>
    <property type="match status" value="1"/>
</dbReference>
<evidence type="ECO:0000259" key="6">
    <source>
        <dbReference type="Pfam" id="PF01476"/>
    </source>
</evidence>
<feature type="signal peptide" evidence="5">
    <location>
        <begin position="1"/>
        <end position="36"/>
    </location>
</feature>
<dbReference type="InterPro" id="IPR036779">
    <property type="entry name" value="LysM_dom_sf"/>
</dbReference>
<dbReference type="SUPFAM" id="SSF52266">
    <property type="entry name" value="SGNH hydrolase"/>
    <property type="match status" value="1"/>
</dbReference>
<keyword evidence="2" id="KW-0378">Hydrolase</keyword>
<name>A0ABR0W1S0_REHGL</name>